<dbReference type="PANTHER" id="PTHR47814:SF1">
    <property type="entry name" value="PEPTIDYL-TRNA HYDROLASE ARFB"/>
    <property type="match status" value="1"/>
</dbReference>
<gene>
    <name evidence="4" type="ORF">BSZ39_08290</name>
</gene>
<accession>A0A1Q5Q1N5</accession>
<dbReference type="GO" id="GO:0072344">
    <property type="term" value="P:rescue of stalled ribosome"/>
    <property type="evidence" value="ECO:0007669"/>
    <property type="project" value="TreeGrafter"/>
</dbReference>
<evidence type="ECO:0000259" key="3">
    <source>
        <dbReference type="Pfam" id="PF00472"/>
    </source>
</evidence>
<evidence type="ECO:0000313" key="5">
    <source>
        <dbReference type="Proteomes" id="UP000185628"/>
    </source>
</evidence>
<sequence length="148" mass="16478">MPDLYIQPGPGNPDGLIIPGHEITEKFSRASGPGGQSVNTTDSRVQLSFDVHNSGALTRTQRQRIIKHLATRLVGGVLTIEASQERSQLRNRSEARHRLAELLRAALMPPPPKRRATRSTRGSVERRLAAKKNRAAIKKNRQRPPRDI</sequence>
<dbReference type="SUPFAM" id="SSF75620">
    <property type="entry name" value="Release factor"/>
    <property type="match status" value="1"/>
</dbReference>
<dbReference type="GO" id="GO:0004045">
    <property type="term" value="F:peptidyl-tRNA hydrolase activity"/>
    <property type="evidence" value="ECO:0007669"/>
    <property type="project" value="TreeGrafter"/>
</dbReference>
<evidence type="ECO:0000313" key="4">
    <source>
        <dbReference type="EMBL" id="OKL53676.1"/>
    </source>
</evidence>
<dbReference type="GO" id="GO:0003747">
    <property type="term" value="F:translation release factor activity"/>
    <property type="evidence" value="ECO:0007669"/>
    <property type="project" value="InterPro"/>
</dbReference>
<feature type="region of interest" description="Disordered" evidence="2">
    <location>
        <begin position="105"/>
        <end position="148"/>
    </location>
</feature>
<dbReference type="AlphaFoldDB" id="A0A1Q5Q1N5"/>
<feature type="domain" description="Prokaryotic-type class I peptide chain release factors" evidence="3">
    <location>
        <begin position="18"/>
        <end position="141"/>
    </location>
</feature>
<dbReference type="PANTHER" id="PTHR47814">
    <property type="entry name" value="PEPTIDYL-TRNA HYDROLASE ARFB"/>
    <property type="match status" value="1"/>
</dbReference>
<dbReference type="NCBIfam" id="NF006718">
    <property type="entry name" value="PRK09256.1"/>
    <property type="match status" value="1"/>
</dbReference>
<feature type="compositionally biased region" description="Basic residues" evidence="2">
    <location>
        <begin position="129"/>
        <end position="148"/>
    </location>
</feature>
<dbReference type="InterPro" id="IPR000352">
    <property type="entry name" value="Pep_chain_release_fac_I"/>
</dbReference>
<dbReference type="Gene3D" id="3.30.160.20">
    <property type="match status" value="1"/>
</dbReference>
<protein>
    <submittedName>
        <fullName evidence="4">Aminoacyl-tRNA hydrolase</fullName>
    </submittedName>
</protein>
<dbReference type="Proteomes" id="UP000185628">
    <property type="component" value="Unassembled WGS sequence"/>
</dbReference>
<dbReference type="EMBL" id="MQVR01000046">
    <property type="protein sequence ID" value="OKL53676.1"/>
    <property type="molecule type" value="Genomic_DNA"/>
</dbReference>
<dbReference type="OrthoDB" id="9815709at2"/>
<name>A0A1Q5Q1N5_9ACTO</name>
<proteinExistence type="inferred from homology"/>
<keyword evidence="4" id="KW-0378">Hydrolase</keyword>
<dbReference type="Pfam" id="PF00472">
    <property type="entry name" value="RF-1"/>
    <property type="match status" value="1"/>
</dbReference>
<dbReference type="RefSeq" id="WP_073716876.1">
    <property type="nucleotide sequence ID" value="NZ_MQVR01000046.1"/>
</dbReference>
<evidence type="ECO:0000256" key="1">
    <source>
        <dbReference type="ARBA" id="ARBA00010835"/>
    </source>
</evidence>
<comment type="similarity">
    <text evidence="1">Belongs to the prokaryotic/mitochondrial release factor family.</text>
</comment>
<keyword evidence="5" id="KW-1185">Reference proteome</keyword>
<organism evidence="4 5">
    <name type="scientific">Bowdeniella nasicola</name>
    <dbReference type="NCBI Taxonomy" id="208480"/>
    <lineage>
        <taxon>Bacteria</taxon>
        <taxon>Bacillati</taxon>
        <taxon>Actinomycetota</taxon>
        <taxon>Actinomycetes</taxon>
        <taxon>Actinomycetales</taxon>
        <taxon>Actinomycetaceae</taxon>
        <taxon>Bowdeniella</taxon>
    </lineage>
</organism>
<comment type="caution">
    <text evidence="4">The sequence shown here is derived from an EMBL/GenBank/DDBJ whole genome shotgun (WGS) entry which is preliminary data.</text>
</comment>
<dbReference type="InterPro" id="IPR045853">
    <property type="entry name" value="Pep_chain_release_fac_I_sf"/>
</dbReference>
<reference evidence="5" key="1">
    <citation type="submission" date="2016-12" db="EMBL/GenBank/DDBJ databases">
        <authorList>
            <person name="Meng X."/>
        </authorList>
    </citation>
    <scope>NUCLEOTIDE SEQUENCE [LARGE SCALE GENOMIC DNA]</scope>
    <source>
        <strain evidence="5">DSM 19116</strain>
    </source>
</reference>
<dbReference type="GO" id="GO:0043022">
    <property type="term" value="F:ribosome binding"/>
    <property type="evidence" value="ECO:0007669"/>
    <property type="project" value="TreeGrafter"/>
</dbReference>
<evidence type="ECO:0000256" key="2">
    <source>
        <dbReference type="SAM" id="MobiDB-lite"/>
    </source>
</evidence>